<dbReference type="InterPro" id="IPR008278">
    <property type="entry name" value="4-PPantetheinyl_Trfase_dom"/>
</dbReference>
<evidence type="ECO:0000313" key="4">
    <source>
        <dbReference type="EMBL" id="RIJ27729.1"/>
    </source>
</evidence>
<protein>
    <recommendedName>
        <fullName evidence="3">4'-phosphopantetheinyl transferase domain-containing protein</fullName>
    </recommendedName>
</protein>
<accession>A0A399RDX5</accession>
<comment type="similarity">
    <text evidence="1">Belongs to the P-Pant transferase superfamily. Gsp/Sfp/HetI/AcpT family.</text>
</comment>
<evidence type="ECO:0000256" key="1">
    <source>
        <dbReference type="ARBA" id="ARBA00010990"/>
    </source>
</evidence>
<dbReference type="GO" id="GO:0008897">
    <property type="term" value="F:holo-[acyl-carrier-protein] synthase activity"/>
    <property type="evidence" value="ECO:0007669"/>
    <property type="project" value="InterPro"/>
</dbReference>
<dbReference type="GO" id="GO:0019878">
    <property type="term" value="P:lysine biosynthetic process via aminoadipic acid"/>
    <property type="evidence" value="ECO:0007669"/>
    <property type="project" value="TreeGrafter"/>
</dbReference>
<reference evidence="4 5" key="1">
    <citation type="submission" date="2018-08" db="EMBL/GenBank/DDBJ databases">
        <title>Henriciella mobilis sp. nov., isolated from seawater.</title>
        <authorList>
            <person name="Cheng H."/>
            <person name="Wu Y.-H."/>
            <person name="Xu X.-W."/>
            <person name="Guo L.-L."/>
        </authorList>
    </citation>
    <scope>NUCLEOTIDE SEQUENCE [LARGE SCALE GENOMIC DNA]</scope>
    <source>
        <strain evidence="4 5">CCUG67844</strain>
    </source>
</reference>
<evidence type="ECO:0000313" key="5">
    <source>
        <dbReference type="Proteomes" id="UP000265845"/>
    </source>
</evidence>
<dbReference type="AlphaFoldDB" id="A0A399RDX5"/>
<dbReference type="Gene3D" id="3.90.470.20">
    <property type="entry name" value="4'-phosphopantetheinyl transferase domain"/>
    <property type="match status" value="2"/>
</dbReference>
<dbReference type="GO" id="GO:0005829">
    <property type="term" value="C:cytosol"/>
    <property type="evidence" value="ECO:0007669"/>
    <property type="project" value="TreeGrafter"/>
</dbReference>
<dbReference type="OrthoDB" id="9808281at2"/>
<sequence length="219" mass="23439">MRGGSIAAGPVWAISDRRNIQHGLEPANEAEKTRASRLRQSEDAADFLHGRWLMRQLIQKQRPQAGTPVLQSYDDARPELVGASDLAISWSKSGPVAAAALIENAVVGIDIERLVPRETDVILSMTASDSEAEAVSSAGDEAARLVAFYRLWTAKEAVLKCRGEGLRGGAKSVEILSDFILGRVDETVIEDRGVSLKLSVIDAGPDAVCTAAFSAQKSI</sequence>
<keyword evidence="5" id="KW-1185">Reference proteome</keyword>
<feature type="domain" description="4'-phosphopantetheinyl transferase" evidence="3">
    <location>
        <begin position="107"/>
        <end position="178"/>
    </location>
</feature>
<gene>
    <name evidence="4" type="ORF">D1222_15270</name>
</gene>
<dbReference type="InterPro" id="IPR050559">
    <property type="entry name" value="P-Pant_transferase_sf"/>
</dbReference>
<dbReference type="PANTHER" id="PTHR12215">
    <property type="entry name" value="PHOSPHOPANTETHEINE TRANSFERASE"/>
    <property type="match status" value="1"/>
</dbReference>
<evidence type="ECO:0000259" key="3">
    <source>
        <dbReference type="Pfam" id="PF01648"/>
    </source>
</evidence>
<dbReference type="InterPro" id="IPR037143">
    <property type="entry name" value="4-PPantetheinyl_Trfase_dom_sf"/>
</dbReference>
<dbReference type="SUPFAM" id="SSF56214">
    <property type="entry name" value="4'-phosphopantetheinyl transferase"/>
    <property type="match status" value="2"/>
</dbReference>
<dbReference type="GO" id="GO:0000287">
    <property type="term" value="F:magnesium ion binding"/>
    <property type="evidence" value="ECO:0007669"/>
    <property type="project" value="InterPro"/>
</dbReference>
<comment type="caution">
    <text evidence="4">The sequence shown here is derived from an EMBL/GenBank/DDBJ whole genome shotgun (WGS) entry which is preliminary data.</text>
</comment>
<keyword evidence="2" id="KW-0808">Transferase</keyword>
<dbReference type="Pfam" id="PF01648">
    <property type="entry name" value="ACPS"/>
    <property type="match status" value="1"/>
</dbReference>
<dbReference type="Proteomes" id="UP000265845">
    <property type="component" value="Unassembled WGS sequence"/>
</dbReference>
<dbReference type="EMBL" id="QWGA01000008">
    <property type="protein sequence ID" value="RIJ27729.1"/>
    <property type="molecule type" value="Genomic_DNA"/>
</dbReference>
<dbReference type="PANTHER" id="PTHR12215:SF10">
    <property type="entry name" value="L-AMINOADIPATE-SEMIALDEHYDE DEHYDROGENASE-PHOSPHOPANTETHEINYL TRANSFERASE"/>
    <property type="match status" value="1"/>
</dbReference>
<proteinExistence type="inferred from homology"/>
<name>A0A399RDX5_9PROT</name>
<organism evidence="4 5">
    <name type="scientific">Henriciella algicola</name>
    <dbReference type="NCBI Taxonomy" id="1608422"/>
    <lineage>
        <taxon>Bacteria</taxon>
        <taxon>Pseudomonadati</taxon>
        <taxon>Pseudomonadota</taxon>
        <taxon>Alphaproteobacteria</taxon>
        <taxon>Hyphomonadales</taxon>
        <taxon>Hyphomonadaceae</taxon>
        <taxon>Henriciella</taxon>
    </lineage>
</organism>
<evidence type="ECO:0000256" key="2">
    <source>
        <dbReference type="ARBA" id="ARBA00022679"/>
    </source>
</evidence>